<dbReference type="Proteomes" id="UP000631114">
    <property type="component" value="Unassembled WGS sequence"/>
</dbReference>
<dbReference type="InterPro" id="IPR027409">
    <property type="entry name" value="GroEL-like_apical_dom_sf"/>
</dbReference>
<protein>
    <submittedName>
        <fullName evidence="5">Uncharacterized protein</fullName>
    </submittedName>
</protein>
<sequence length="256" mass="28910">MKVRPRPYPCFTCTFGSRKIVDLFKFAQAPSFLPNFSVLKGMLVYTFPSCSQDIVFGLVDEGNAIPSQIFFCANWYSRSPWTCSLDVCIGVDLVDLRDVKIVKKLGGTVDDTELVKGLVFDKKAKILVVKDVERDAIEFITKTLNCLPIANIEHFREEKMGRLDCVEEVSLGDGEDCEDYRSCMGWKVIVSCGHFLEEALEVIPYTLAENAGLNPIAIVDRARTDMQWVRSIIWDQCEERADYKYLGGKCGSPRCL</sequence>
<reference evidence="5 6" key="1">
    <citation type="submission" date="2020-10" db="EMBL/GenBank/DDBJ databases">
        <title>The Coptis chinensis genome and diversification of protoberbering-type alkaloids.</title>
        <authorList>
            <person name="Wang B."/>
            <person name="Shu S."/>
            <person name="Song C."/>
            <person name="Liu Y."/>
        </authorList>
    </citation>
    <scope>NUCLEOTIDE SEQUENCE [LARGE SCALE GENOMIC DNA]</scope>
    <source>
        <strain evidence="5">HL-2020</strain>
        <tissue evidence="5">Leaf</tissue>
    </source>
</reference>
<dbReference type="GO" id="GO:0005524">
    <property type="term" value="F:ATP binding"/>
    <property type="evidence" value="ECO:0007669"/>
    <property type="project" value="UniProtKB-KW"/>
</dbReference>
<dbReference type="Gene3D" id="1.10.560.10">
    <property type="entry name" value="GroEL-like equatorial domain"/>
    <property type="match status" value="1"/>
</dbReference>
<evidence type="ECO:0000256" key="2">
    <source>
        <dbReference type="ARBA" id="ARBA00022741"/>
    </source>
</evidence>
<dbReference type="InterPro" id="IPR027410">
    <property type="entry name" value="TCP-1-like_intermed_sf"/>
</dbReference>
<keyword evidence="6" id="KW-1185">Reference proteome</keyword>
<comment type="similarity">
    <text evidence="1">Belongs to the TCP-1 chaperonin family.</text>
</comment>
<proteinExistence type="inferred from homology"/>
<keyword evidence="4" id="KW-0143">Chaperone</keyword>
<keyword evidence="3" id="KW-0067">ATP-binding</keyword>
<name>A0A835HWW7_9MAGN</name>
<organism evidence="5 6">
    <name type="scientific">Coptis chinensis</name>
    <dbReference type="NCBI Taxonomy" id="261450"/>
    <lineage>
        <taxon>Eukaryota</taxon>
        <taxon>Viridiplantae</taxon>
        <taxon>Streptophyta</taxon>
        <taxon>Embryophyta</taxon>
        <taxon>Tracheophyta</taxon>
        <taxon>Spermatophyta</taxon>
        <taxon>Magnoliopsida</taxon>
        <taxon>Ranunculales</taxon>
        <taxon>Ranunculaceae</taxon>
        <taxon>Coptidoideae</taxon>
        <taxon>Coptis</taxon>
    </lineage>
</organism>
<dbReference type="GO" id="GO:0140662">
    <property type="term" value="F:ATP-dependent protein folding chaperone"/>
    <property type="evidence" value="ECO:0007669"/>
    <property type="project" value="InterPro"/>
</dbReference>
<dbReference type="SUPFAM" id="SSF48592">
    <property type="entry name" value="GroEL equatorial domain-like"/>
    <property type="match status" value="1"/>
</dbReference>
<dbReference type="SUPFAM" id="SSF52029">
    <property type="entry name" value="GroEL apical domain-like"/>
    <property type="match status" value="1"/>
</dbReference>
<evidence type="ECO:0000313" key="6">
    <source>
        <dbReference type="Proteomes" id="UP000631114"/>
    </source>
</evidence>
<accession>A0A835HWW7</accession>
<dbReference type="InterPro" id="IPR027413">
    <property type="entry name" value="GROEL-like_equatorial_sf"/>
</dbReference>
<dbReference type="InterPro" id="IPR017998">
    <property type="entry name" value="Chaperone_TCP-1"/>
</dbReference>
<evidence type="ECO:0000313" key="5">
    <source>
        <dbReference type="EMBL" id="KAF9604753.1"/>
    </source>
</evidence>
<dbReference type="PANTHER" id="PTHR11353">
    <property type="entry name" value="CHAPERONIN"/>
    <property type="match status" value="1"/>
</dbReference>
<evidence type="ECO:0000256" key="1">
    <source>
        <dbReference type="ARBA" id="ARBA00008020"/>
    </source>
</evidence>
<dbReference type="Gene3D" id="3.30.260.10">
    <property type="entry name" value="TCP-1-like chaperonin intermediate domain"/>
    <property type="match status" value="1"/>
</dbReference>
<evidence type="ECO:0000256" key="4">
    <source>
        <dbReference type="ARBA" id="ARBA00023186"/>
    </source>
</evidence>
<dbReference type="AlphaFoldDB" id="A0A835HWW7"/>
<dbReference type="EMBL" id="JADFTS010000005">
    <property type="protein sequence ID" value="KAF9604753.1"/>
    <property type="molecule type" value="Genomic_DNA"/>
</dbReference>
<comment type="caution">
    <text evidence="5">The sequence shown here is derived from an EMBL/GenBank/DDBJ whole genome shotgun (WGS) entry which is preliminary data.</text>
</comment>
<gene>
    <name evidence="5" type="ORF">IFM89_009705</name>
</gene>
<keyword evidence="2" id="KW-0547">Nucleotide-binding</keyword>
<evidence type="ECO:0000256" key="3">
    <source>
        <dbReference type="ARBA" id="ARBA00022840"/>
    </source>
</evidence>
<dbReference type="OrthoDB" id="10248520at2759"/>